<name>A0AAV0ZAT6_VICFA</name>
<accession>A0AAV0ZAT6</accession>
<proteinExistence type="predicted"/>
<feature type="region of interest" description="Disordered" evidence="1">
    <location>
        <begin position="1"/>
        <end position="102"/>
    </location>
</feature>
<keyword evidence="3" id="KW-1185">Reference proteome</keyword>
<dbReference type="EMBL" id="OX451735">
    <property type="protein sequence ID" value="CAI8594709.1"/>
    <property type="molecule type" value="Genomic_DNA"/>
</dbReference>
<sequence length="161" mass="17199">MPPRALAVNTSRLKHDTRNKSTTSSMHQRTQASPPPHTSAAPPPPHTTAAPPPPHITATPSLPLTTPTPPLPQTIEAASQPQTTDTSPKFEEPTFVPTPGVTHHVLQGPAVNHTTIAGEEEERDQTVFDEEEEVAEQAFADGQKPMISIMGNRLTLSSIGC</sequence>
<feature type="compositionally biased region" description="Low complexity" evidence="1">
    <location>
        <begin position="56"/>
        <end position="65"/>
    </location>
</feature>
<feature type="compositionally biased region" description="Polar residues" evidence="1">
    <location>
        <begin position="20"/>
        <end position="31"/>
    </location>
</feature>
<feature type="compositionally biased region" description="Polar residues" evidence="1">
    <location>
        <begin position="76"/>
        <end position="87"/>
    </location>
</feature>
<gene>
    <name evidence="2" type="ORF">VFH_I154400</name>
</gene>
<dbReference type="Proteomes" id="UP001157006">
    <property type="component" value="Chromosome 1S"/>
</dbReference>
<organism evidence="2 3">
    <name type="scientific">Vicia faba</name>
    <name type="common">Broad bean</name>
    <name type="synonym">Faba vulgaris</name>
    <dbReference type="NCBI Taxonomy" id="3906"/>
    <lineage>
        <taxon>Eukaryota</taxon>
        <taxon>Viridiplantae</taxon>
        <taxon>Streptophyta</taxon>
        <taxon>Embryophyta</taxon>
        <taxon>Tracheophyta</taxon>
        <taxon>Spermatophyta</taxon>
        <taxon>Magnoliopsida</taxon>
        <taxon>eudicotyledons</taxon>
        <taxon>Gunneridae</taxon>
        <taxon>Pentapetalae</taxon>
        <taxon>rosids</taxon>
        <taxon>fabids</taxon>
        <taxon>Fabales</taxon>
        <taxon>Fabaceae</taxon>
        <taxon>Papilionoideae</taxon>
        <taxon>50 kb inversion clade</taxon>
        <taxon>NPAAA clade</taxon>
        <taxon>Hologalegina</taxon>
        <taxon>IRL clade</taxon>
        <taxon>Fabeae</taxon>
        <taxon>Vicia</taxon>
    </lineage>
</organism>
<reference evidence="2 3" key="1">
    <citation type="submission" date="2023-01" db="EMBL/GenBank/DDBJ databases">
        <authorList>
            <person name="Kreplak J."/>
        </authorList>
    </citation>
    <scope>NUCLEOTIDE SEQUENCE [LARGE SCALE GENOMIC DNA]</scope>
</reference>
<protein>
    <submittedName>
        <fullName evidence="2">Uncharacterized protein</fullName>
    </submittedName>
</protein>
<evidence type="ECO:0000313" key="2">
    <source>
        <dbReference type="EMBL" id="CAI8594709.1"/>
    </source>
</evidence>
<feature type="compositionally biased region" description="Pro residues" evidence="1">
    <location>
        <begin position="33"/>
        <end position="55"/>
    </location>
</feature>
<evidence type="ECO:0000313" key="3">
    <source>
        <dbReference type="Proteomes" id="UP001157006"/>
    </source>
</evidence>
<evidence type="ECO:0000256" key="1">
    <source>
        <dbReference type="SAM" id="MobiDB-lite"/>
    </source>
</evidence>
<dbReference type="AlphaFoldDB" id="A0AAV0ZAT6"/>